<organism evidence="2 3">
    <name type="scientific">Kingdonia uniflora</name>
    <dbReference type="NCBI Taxonomy" id="39325"/>
    <lineage>
        <taxon>Eukaryota</taxon>
        <taxon>Viridiplantae</taxon>
        <taxon>Streptophyta</taxon>
        <taxon>Embryophyta</taxon>
        <taxon>Tracheophyta</taxon>
        <taxon>Spermatophyta</taxon>
        <taxon>Magnoliopsida</taxon>
        <taxon>Ranunculales</taxon>
        <taxon>Circaeasteraceae</taxon>
        <taxon>Kingdonia</taxon>
    </lineage>
</organism>
<dbReference type="EMBL" id="JACGCM010002271">
    <property type="protein sequence ID" value="KAF6142224.1"/>
    <property type="molecule type" value="Genomic_DNA"/>
</dbReference>
<keyword evidence="1" id="KW-0812">Transmembrane</keyword>
<reference evidence="2 3" key="1">
    <citation type="journal article" date="2020" name="IScience">
        <title>Genome Sequencing of the Endangered Kingdonia uniflora (Circaeasteraceae, Ranunculales) Reveals Potential Mechanisms of Evolutionary Specialization.</title>
        <authorList>
            <person name="Sun Y."/>
            <person name="Deng T."/>
            <person name="Zhang A."/>
            <person name="Moore M.J."/>
            <person name="Landis J.B."/>
            <person name="Lin N."/>
            <person name="Zhang H."/>
            <person name="Zhang X."/>
            <person name="Huang J."/>
            <person name="Zhang X."/>
            <person name="Sun H."/>
            <person name="Wang H."/>
        </authorList>
    </citation>
    <scope>NUCLEOTIDE SEQUENCE [LARGE SCALE GENOMIC DNA]</scope>
    <source>
        <strain evidence="2">TB1705</strain>
        <tissue evidence="2">Leaf</tissue>
    </source>
</reference>
<feature type="non-terminal residue" evidence="2">
    <location>
        <position position="55"/>
    </location>
</feature>
<evidence type="ECO:0000313" key="2">
    <source>
        <dbReference type="EMBL" id="KAF6142224.1"/>
    </source>
</evidence>
<keyword evidence="1" id="KW-0472">Membrane</keyword>
<comment type="caution">
    <text evidence="2">The sequence shown here is derived from an EMBL/GenBank/DDBJ whole genome shotgun (WGS) entry which is preliminary data.</text>
</comment>
<proteinExistence type="predicted"/>
<accession>A0A7J7LI88</accession>
<feature type="transmembrane region" description="Helical" evidence="1">
    <location>
        <begin position="6"/>
        <end position="32"/>
    </location>
</feature>
<evidence type="ECO:0000313" key="3">
    <source>
        <dbReference type="Proteomes" id="UP000541444"/>
    </source>
</evidence>
<keyword evidence="3" id="KW-1185">Reference proteome</keyword>
<evidence type="ECO:0000256" key="1">
    <source>
        <dbReference type="SAM" id="Phobius"/>
    </source>
</evidence>
<keyword evidence="1" id="KW-1133">Transmembrane helix</keyword>
<gene>
    <name evidence="2" type="ORF">GIB67_012073</name>
</gene>
<dbReference type="Proteomes" id="UP000541444">
    <property type="component" value="Unassembled WGS sequence"/>
</dbReference>
<name>A0A7J7LI88_9MAGN</name>
<dbReference type="AlphaFoldDB" id="A0A7J7LI88"/>
<sequence length="55" mass="6418">MQTNVYHLWLVFLCLAICVCLFRFIYVIFYYFNGDGSIFVLFSSSCFGGGLRENE</sequence>
<protein>
    <submittedName>
        <fullName evidence="2">Uncharacterized protein</fullName>
    </submittedName>
</protein>